<protein>
    <submittedName>
        <fullName evidence="1">Uncharacterized protein</fullName>
    </submittedName>
</protein>
<organism evidence="1 2">
    <name type="scientific">Cryobacterium melibiosiphilum</name>
    <dbReference type="NCBI Taxonomy" id="995039"/>
    <lineage>
        <taxon>Bacteria</taxon>
        <taxon>Bacillati</taxon>
        <taxon>Actinomycetota</taxon>
        <taxon>Actinomycetes</taxon>
        <taxon>Micrococcales</taxon>
        <taxon>Microbacteriaceae</taxon>
        <taxon>Cryobacterium</taxon>
    </lineage>
</organism>
<accession>A0A3A5MJG7</accession>
<dbReference type="Proteomes" id="UP000272015">
    <property type="component" value="Unassembled WGS sequence"/>
</dbReference>
<reference evidence="1 2" key="1">
    <citation type="submission" date="2018-09" db="EMBL/GenBank/DDBJ databases">
        <title>Novel species of Cryobacterium.</title>
        <authorList>
            <person name="Liu Q."/>
            <person name="Xin Y.-H."/>
        </authorList>
    </citation>
    <scope>NUCLEOTIDE SEQUENCE [LARGE SCALE GENOMIC DNA]</scope>
    <source>
        <strain evidence="1 2">Hh39</strain>
    </source>
</reference>
<sequence length="160" mass="18195">MTATRTSILPAYIRKGDLIRKEYTEPYCATHALEYVAAWNEDDRPPSDNLALASFFLLSRPVSPVVLPTVPGIYVDKDGCPWVLHREIPNMPQHWTEDREFMADSEALYLAPFTRLRPESDVAAEVFSTLSAEFAWLFGDDALGTRKIRFEELAAKWATK</sequence>
<evidence type="ECO:0000313" key="1">
    <source>
        <dbReference type="EMBL" id="RJT88069.1"/>
    </source>
</evidence>
<dbReference type="OrthoDB" id="4943089at2"/>
<name>A0A3A5MJG7_9MICO</name>
<proteinExistence type="predicted"/>
<dbReference type="AlphaFoldDB" id="A0A3A5MJG7"/>
<dbReference type="RefSeq" id="WP_119974878.1">
    <property type="nucleotide sequence ID" value="NZ_JBHSQA010000012.1"/>
</dbReference>
<comment type="caution">
    <text evidence="1">The sequence shown here is derived from an EMBL/GenBank/DDBJ whole genome shotgun (WGS) entry which is preliminary data.</text>
</comment>
<dbReference type="EMBL" id="QZVS01000085">
    <property type="protein sequence ID" value="RJT88069.1"/>
    <property type="molecule type" value="Genomic_DNA"/>
</dbReference>
<evidence type="ECO:0000313" key="2">
    <source>
        <dbReference type="Proteomes" id="UP000272015"/>
    </source>
</evidence>
<keyword evidence="2" id="KW-1185">Reference proteome</keyword>
<gene>
    <name evidence="1" type="ORF">D6T64_11815</name>
</gene>